<evidence type="ECO:0000313" key="3">
    <source>
        <dbReference type="EMBL" id="KAG3220314.1"/>
    </source>
</evidence>
<dbReference type="EMBL" id="RCMK01000307">
    <property type="protein sequence ID" value="KAG2937452.1"/>
    <property type="molecule type" value="Genomic_DNA"/>
</dbReference>
<organism evidence="3 4">
    <name type="scientific">Phytophthora cactorum</name>
    <dbReference type="NCBI Taxonomy" id="29920"/>
    <lineage>
        <taxon>Eukaryota</taxon>
        <taxon>Sar</taxon>
        <taxon>Stramenopiles</taxon>
        <taxon>Oomycota</taxon>
        <taxon>Peronosporomycetes</taxon>
        <taxon>Peronosporales</taxon>
        <taxon>Peronosporaceae</taxon>
        <taxon>Phytophthora</taxon>
    </lineage>
</organism>
<protein>
    <recommendedName>
        <fullName evidence="5">Zinc finger, CCHC-type</fullName>
    </recommendedName>
</protein>
<name>A0A8T1KKG2_9STRA</name>
<dbReference type="Proteomes" id="UP000760860">
    <property type="component" value="Unassembled WGS sequence"/>
</dbReference>
<dbReference type="Proteomes" id="UP000736787">
    <property type="component" value="Unassembled WGS sequence"/>
</dbReference>
<sequence>MEEFMRFETHILAAQPNYKTTNHQQQQQQQQQGKHNRRSVSKHEDQHSGGGTATAAAPGTTHARTSAPSARNNRPPRGGGPRPQRSCFKCPDLTHSVFQCPQIKDYAEAKELYEAKTGVKARPEVSVGVARVDVAAAEQVNKIILPCRVMDCVGTYVKPDTGAEVSLICALSRGENPGEAGVE</sequence>
<comment type="caution">
    <text evidence="3">The sequence shown here is derived from an EMBL/GenBank/DDBJ whole genome shotgun (WGS) entry which is preliminary data.</text>
</comment>
<gene>
    <name evidence="2" type="ORF">PC117_g11687</name>
    <name evidence="3" type="ORF">PC129_g8916</name>
</gene>
<evidence type="ECO:0000313" key="4">
    <source>
        <dbReference type="Proteomes" id="UP000760860"/>
    </source>
</evidence>
<dbReference type="AlphaFoldDB" id="A0A8T1KKG2"/>
<feature type="region of interest" description="Disordered" evidence="1">
    <location>
        <begin position="1"/>
        <end position="86"/>
    </location>
</feature>
<feature type="compositionally biased region" description="Low complexity" evidence="1">
    <location>
        <begin position="53"/>
        <end position="86"/>
    </location>
</feature>
<reference evidence="3" key="1">
    <citation type="submission" date="2018-05" db="EMBL/GenBank/DDBJ databases">
        <title>Effector identification in a new, highly contiguous assembly of the strawberry crown rot pathogen Phytophthora cactorum.</title>
        <authorList>
            <person name="Armitage A.D."/>
            <person name="Nellist C.F."/>
            <person name="Bates H."/>
            <person name="Vickerstaff R.J."/>
            <person name="Harrison R.J."/>
        </authorList>
    </citation>
    <scope>NUCLEOTIDE SEQUENCE</scope>
    <source>
        <strain evidence="2">4040</strain>
        <strain evidence="3">P421</strain>
    </source>
</reference>
<evidence type="ECO:0008006" key="5">
    <source>
        <dbReference type="Google" id="ProtNLM"/>
    </source>
</evidence>
<dbReference type="GO" id="GO:0008270">
    <property type="term" value="F:zinc ion binding"/>
    <property type="evidence" value="ECO:0007669"/>
    <property type="project" value="InterPro"/>
</dbReference>
<evidence type="ECO:0000256" key="1">
    <source>
        <dbReference type="SAM" id="MobiDB-lite"/>
    </source>
</evidence>
<evidence type="ECO:0000313" key="2">
    <source>
        <dbReference type="EMBL" id="KAG2937452.1"/>
    </source>
</evidence>
<dbReference type="EMBL" id="RCMV01000269">
    <property type="protein sequence ID" value="KAG3220314.1"/>
    <property type="molecule type" value="Genomic_DNA"/>
</dbReference>
<dbReference type="InterPro" id="IPR036875">
    <property type="entry name" value="Znf_CCHC_sf"/>
</dbReference>
<proteinExistence type="predicted"/>
<accession>A0A8T1KKG2</accession>
<dbReference type="SUPFAM" id="SSF57756">
    <property type="entry name" value="Retrovirus zinc finger-like domains"/>
    <property type="match status" value="1"/>
</dbReference>
<dbReference type="GO" id="GO:0003676">
    <property type="term" value="F:nucleic acid binding"/>
    <property type="evidence" value="ECO:0007669"/>
    <property type="project" value="InterPro"/>
</dbReference>